<dbReference type="PANTHER" id="PTHR35586:SF1">
    <property type="entry name" value="SLL1691 PROTEIN"/>
    <property type="match status" value="1"/>
</dbReference>
<comment type="caution">
    <text evidence="1">The sequence shown here is derived from an EMBL/GenBank/DDBJ whole genome shotgun (WGS) entry which is preliminary data.</text>
</comment>
<proteinExistence type="predicted"/>
<dbReference type="Proteomes" id="UP001161691">
    <property type="component" value="Unassembled WGS sequence"/>
</dbReference>
<evidence type="ECO:0000313" key="1">
    <source>
        <dbReference type="EMBL" id="MDI4643990.1"/>
    </source>
</evidence>
<dbReference type="EMBL" id="JAGRPV010000001">
    <property type="protein sequence ID" value="MDI4643990.1"/>
    <property type="molecule type" value="Genomic_DNA"/>
</dbReference>
<dbReference type="RefSeq" id="WP_282907023.1">
    <property type="nucleotide sequence ID" value="NZ_JAGRPV010000001.1"/>
</dbReference>
<accession>A0ABT6TCC9</accession>
<dbReference type="PANTHER" id="PTHR35586">
    <property type="entry name" value="SLL1691 PROTEIN"/>
    <property type="match status" value="1"/>
</dbReference>
<organism evidence="1 2">
    <name type="scientific">Cohnella hashimotonis</name>
    <dbReference type="NCBI Taxonomy" id="2826895"/>
    <lineage>
        <taxon>Bacteria</taxon>
        <taxon>Bacillati</taxon>
        <taxon>Bacillota</taxon>
        <taxon>Bacilli</taxon>
        <taxon>Bacillales</taxon>
        <taxon>Paenibacillaceae</taxon>
        <taxon>Cohnella</taxon>
    </lineage>
</organism>
<evidence type="ECO:0000313" key="2">
    <source>
        <dbReference type="Proteomes" id="UP001161691"/>
    </source>
</evidence>
<name>A0ABT6TCC9_9BACL</name>
<keyword evidence="2" id="KW-1185">Reference proteome</keyword>
<sequence>MKLDHDQLFKTLIRTFFKEFMELFFPDVAKEIDFSHTVFLSEEVATDLAGGRKGRVDLLIETRLRGEETLIIIHIEPQSYYEPAFAERMFLYASKLYETHRRRILPIAVFSHGRKRAEPDRFGWSFPFLDVMRFRYLRLQLKHRNWREFVGSANPVAAALLSSLGYNKSESLQVKLAFLRMLIRLELDPARMELLAVFFESYIRLGPDEEELLKLEVDRMKQGEASQVAKIMEWENSWWKQGRADGREEGREAGMAESQRTIAVRMLGKGMAPELIQDLTGLPIDEIERLRAETR</sequence>
<gene>
    <name evidence="1" type="ORF">KB449_03420</name>
</gene>
<protein>
    <submittedName>
        <fullName evidence="1">Rpn family recombination-promoting nuclease/putative transposase</fullName>
    </submittedName>
</protein>
<reference evidence="1" key="1">
    <citation type="submission" date="2023-04" db="EMBL/GenBank/DDBJ databases">
        <title>Comparative genomic analysis of Cohnella hashimotonis sp. nov., isolated from the International Space Station.</title>
        <authorList>
            <person name="Venkateswaran K."/>
            <person name="Simpson A."/>
        </authorList>
    </citation>
    <scope>NUCLEOTIDE SEQUENCE</scope>
    <source>
        <strain evidence="1">F6_2S_P_1</strain>
    </source>
</reference>